<protein>
    <submittedName>
        <fullName evidence="2">Uncharacterized protein</fullName>
    </submittedName>
</protein>
<evidence type="ECO:0000313" key="3">
    <source>
        <dbReference type="Proteomes" id="UP001500420"/>
    </source>
</evidence>
<dbReference type="RefSeq" id="WP_343773254.1">
    <property type="nucleotide sequence ID" value="NZ_BAAADV010000001.1"/>
</dbReference>
<comment type="caution">
    <text evidence="2">The sequence shown here is derived from an EMBL/GenBank/DDBJ whole genome shotgun (WGS) entry which is preliminary data.</text>
</comment>
<accession>A0AAV3T925</accession>
<evidence type="ECO:0000313" key="2">
    <source>
        <dbReference type="EMBL" id="GAA0669455.1"/>
    </source>
</evidence>
<dbReference type="InterPro" id="IPR055895">
    <property type="entry name" value="DUF7472"/>
</dbReference>
<name>A0AAV3T925_9EURY</name>
<evidence type="ECO:0000256" key="1">
    <source>
        <dbReference type="SAM" id="Phobius"/>
    </source>
</evidence>
<gene>
    <name evidence="2" type="ORF">GCM10009020_14320</name>
</gene>
<dbReference type="AlphaFoldDB" id="A0AAV3T925"/>
<feature type="transmembrane region" description="Helical" evidence="1">
    <location>
        <begin position="12"/>
        <end position="33"/>
    </location>
</feature>
<keyword evidence="1" id="KW-1133">Transmembrane helix</keyword>
<sequence>MDLDREQKINIVVSIGALAVMIGAMMAIGATYSTNDGLSTQGGQMLVGTIIAFIFSMAVVGYVLATKVTGAGGNDDEETPELA</sequence>
<reference evidence="2 3" key="1">
    <citation type="journal article" date="2019" name="Int. J. Syst. Evol. Microbiol.">
        <title>The Global Catalogue of Microorganisms (GCM) 10K type strain sequencing project: providing services to taxonomists for standard genome sequencing and annotation.</title>
        <authorList>
            <consortium name="The Broad Institute Genomics Platform"/>
            <consortium name="The Broad Institute Genome Sequencing Center for Infectious Disease"/>
            <person name="Wu L."/>
            <person name="Ma J."/>
        </authorList>
    </citation>
    <scope>NUCLEOTIDE SEQUENCE [LARGE SCALE GENOMIC DNA]</scope>
    <source>
        <strain evidence="2 3">JCM 16328</strain>
    </source>
</reference>
<keyword evidence="1" id="KW-0472">Membrane</keyword>
<organism evidence="2 3">
    <name type="scientific">Natronoarchaeum mannanilyticum</name>
    <dbReference type="NCBI Taxonomy" id="926360"/>
    <lineage>
        <taxon>Archaea</taxon>
        <taxon>Methanobacteriati</taxon>
        <taxon>Methanobacteriota</taxon>
        <taxon>Stenosarchaea group</taxon>
        <taxon>Halobacteria</taxon>
        <taxon>Halobacteriales</taxon>
        <taxon>Natronoarchaeaceae</taxon>
    </lineage>
</organism>
<dbReference type="Pfam" id="PF24284">
    <property type="entry name" value="DUF7472"/>
    <property type="match status" value="1"/>
</dbReference>
<keyword evidence="3" id="KW-1185">Reference proteome</keyword>
<feature type="transmembrane region" description="Helical" evidence="1">
    <location>
        <begin position="45"/>
        <end position="65"/>
    </location>
</feature>
<dbReference type="EMBL" id="BAAADV010000001">
    <property type="protein sequence ID" value="GAA0669455.1"/>
    <property type="molecule type" value="Genomic_DNA"/>
</dbReference>
<dbReference type="Proteomes" id="UP001500420">
    <property type="component" value="Unassembled WGS sequence"/>
</dbReference>
<keyword evidence="1" id="KW-0812">Transmembrane</keyword>
<proteinExistence type="predicted"/>